<organism evidence="2 3">
    <name type="scientific">Saprolegnia diclina (strain VS20)</name>
    <dbReference type="NCBI Taxonomy" id="1156394"/>
    <lineage>
        <taxon>Eukaryota</taxon>
        <taxon>Sar</taxon>
        <taxon>Stramenopiles</taxon>
        <taxon>Oomycota</taxon>
        <taxon>Saprolegniomycetes</taxon>
        <taxon>Saprolegniales</taxon>
        <taxon>Saprolegniaceae</taxon>
        <taxon>Saprolegnia</taxon>
    </lineage>
</organism>
<keyword evidence="1" id="KW-0472">Membrane</keyword>
<feature type="transmembrane region" description="Helical" evidence="1">
    <location>
        <begin position="434"/>
        <end position="451"/>
    </location>
</feature>
<feature type="transmembrane region" description="Helical" evidence="1">
    <location>
        <begin position="379"/>
        <end position="398"/>
    </location>
</feature>
<dbReference type="InParanoid" id="T0QLK3"/>
<evidence type="ECO:0000256" key="1">
    <source>
        <dbReference type="SAM" id="Phobius"/>
    </source>
</evidence>
<evidence type="ECO:0000313" key="2">
    <source>
        <dbReference type="EMBL" id="EQC34685.1"/>
    </source>
</evidence>
<protein>
    <submittedName>
        <fullName evidence="2">Uncharacterized protein</fullName>
    </submittedName>
</protein>
<keyword evidence="3" id="KW-1185">Reference proteome</keyword>
<proteinExistence type="predicted"/>
<dbReference type="AlphaFoldDB" id="T0QLK3"/>
<accession>T0QLK3</accession>
<dbReference type="VEuPathDB" id="FungiDB:SDRG_08003"/>
<feature type="transmembrane region" description="Helical" evidence="1">
    <location>
        <begin position="265"/>
        <end position="286"/>
    </location>
</feature>
<keyword evidence="1" id="KW-0812">Transmembrane</keyword>
<dbReference type="EMBL" id="JH767154">
    <property type="protein sequence ID" value="EQC34685.1"/>
    <property type="molecule type" value="Genomic_DNA"/>
</dbReference>
<dbReference type="Proteomes" id="UP000030762">
    <property type="component" value="Unassembled WGS sequence"/>
</dbReference>
<gene>
    <name evidence="2" type="ORF">SDRG_08003</name>
</gene>
<dbReference type="RefSeq" id="XP_008612091.1">
    <property type="nucleotide sequence ID" value="XM_008613869.1"/>
</dbReference>
<sequence length="549" mass="60875">MVYIAPPQSLLHLYQRMTTALANLTFHDVAAQEAFVALPLKLYIGQQPASFVGNMTLRSVGGSVFCGDDVQPFSPSLGLALPFSFDTVCHWWSPDFFTPSPTELLFALAAYTLSLPPLQGPELRLLCAHDIYAEPNCEAIYEASLAFLTQYSTTFAPLVPLVATTTVETLRLDLQLVQLVTTTTSNRGVELFSQGLFNVTSPRDVAWTFFSWCYLYEWVVARREVVSFVGDIGHITSISAVVNPLTLSLDAQEIPTYVSFSSLACVFYLTCVISCITSITVLYVLAVRLDVEPWNLYQINRVVGHVYVGRSLLIVRSATALWLLNTSRLELARFGVGTRLDAPRLDPIKVALGAGELTWLVYLLNDVLSVATTAHTVRYALKSTLCTWIVSVVVAVVWPQAYTASIAPNCAYVNMDQLLVCQRATVTIGRWSGVRWNLGFVVCSVLGFALLEQRRRGAPPTPPAAASCHLNSTAYYMLYVWSVDDTVTYMDRASAFLAGLVSLRWRQRMLVFDVKRWCCYAYDLEAYPPLSPLRQIHAALALHALPSID</sequence>
<evidence type="ECO:0000313" key="3">
    <source>
        <dbReference type="Proteomes" id="UP000030762"/>
    </source>
</evidence>
<keyword evidence="1" id="KW-1133">Transmembrane helix</keyword>
<reference evidence="2 3" key="1">
    <citation type="submission" date="2012-04" db="EMBL/GenBank/DDBJ databases">
        <title>The Genome Sequence of Saprolegnia declina VS20.</title>
        <authorList>
            <consortium name="The Broad Institute Genome Sequencing Platform"/>
            <person name="Russ C."/>
            <person name="Nusbaum C."/>
            <person name="Tyler B."/>
            <person name="van West P."/>
            <person name="Dieguez-Uribeondo J."/>
            <person name="de Bruijn I."/>
            <person name="Tripathy S."/>
            <person name="Jiang R."/>
            <person name="Young S.K."/>
            <person name="Zeng Q."/>
            <person name="Gargeya S."/>
            <person name="Fitzgerald M."/>
            <person name="Haas B."/>
            <person name="Abouelleil A."/>
            <person name="Alvarado L."/>
            <person name="Arachchi H.M."/>
            <person name="Berlin A."/>
            <person name="Chapman S.B."/>
            <person name="Goldberg J."/>
            <person name="Griggs A."/>
            <person name="Gujja S."/>
            <person name="Hansen M."/>
            <person name="Howarth C."/>
            <person name="Imamovic A."/>
            <person name="Larimer J."/>
            <person name="McCowen C."/>
            <person name="Montmayeur A."/>
            <person name="Murphy C."/>
            <person name="Neiman D."/>
            <person name="Pearson M."/>
            <person name="Priest M."/>
            <person name="Roberts A."/>
            <person name="Saif S."/>
            <person name="Shea T."/>
            <person name="Sisk P."/>
            <person name="Sykes S."/>
            <person name="Wortman J."/>
            <person name="Nusbaum C."/>
            <person name="Birren B."/>
        </authorList>
    </citation>
    <scope>NUCLEOTIDE SEQUENCE [LARGE SCALE GENOMIC DNA]</scope>
    <source>
        <strain evidence="2 3">VS20</strain>
    </source>
</reference>
<name>T0QLK3_SAPDV</name>
<dbReference type="GeneID" id="19948730"/>